<protein>
    <submittedName>
        <fullName evidence="1">Uncharacterized protein</fullName>
    </submittedName>
</protein>
<evidence type="ECO:0000313" key="1">
    <source>
        <dbReference type="EMBL" id="MEQ2227094.1"/>
    </source>
</evidence>
<evidence type="ECO:0000313" key="2">
    <source>
        <dbReference type="Proteomes" id="UP001482620"/>
    </source>
</evidence>
<feature type="non-terminal residue" evidence="1">
    <location>
        <position position="1"/>
    </location>
</feature>
<reference evidence="1 2" key="1">
    <citation type="submission" date="2021-06" db="EMBL/GenBank/DDBJ databases">
        <authorList>
            <person name="Palmer J.M."/>
        </authorList>
    </citation>
    <scope>NUCLEOTIDE SEQUENCE [LARGE SCALE GENOMIC DNA]</scope>
    <source>
        <strain evidence="2">if_2019</strain>
        <tissue evidence="1">Muscle</tissue>
    </source>
</reference>
<keyword evidence="2" id="KW-1185">Reference proteome</keyword>
<gene>
    <name evidence="1" type="ORF">ILYODFUR_034155</name>
</gene>
<dbReference type="EMBL" id="JAHRIQ010017640">
    <property type="protein sequence ID" value="MEQ2227094.1"/>
    <property type="molecule type" value="Genomic_DNA"/>
</dbReference>
<name>A0ABV0T2P4_9TELE</name>
<sequence length="107" mass="12041">PPLLNHPGGRVAGQRKALDLALPSLQEDELLRTWRTIACDHKLPRDQMMKEVGAPFAVCILCVSSRAKRSTQMSPLHICPPKVEQISRESDDHFSLMFLPYFFLVAA</sequence>
<organism evidence="1 2">
    <name type="scientific">Ilyodon furcidens</name>
    <name type="common">goldbreast splitfin</name>
    <dbReference type="NCBI Taxonomy" id="33524"/>
    <lineage>
        <taxon>Eukaryota</taxon>
        <taxon>Metazoa</taxon>
        <taxon>Chordata</taxon>
        <taxon>Craniata</taxon>
        <taxon>Vertebrata</taxon>
        <taxon>Euteleostomi</taxon>
        <taxon>Actinopterygii</taxon>
        <taxon>Neopterygii</taxon>
        <taxon>Teleostei</taxon>
        <taxon>Neoteleostei</taxon>
        <taxon>Acanthomorphata</taxon>
        <taxon>Ovalentaria</taxon>
        <taxon>Atherinomorphae</taxon>
        <taxon>Cyprinodontiformes</taxon>
        <taxon>Goodeidae</taxon>
        <taxon>Ilyodon</taxon>
    </lineage>
</organism>
<proteinExistence type="predicted"/>
<dbReference type="Proteomes" id="UP001482620">
    <property type="component" value="Unassembled WGS sequence"/>
</dbReference>
<comment type="caution">
    <text evidence="1">The sequence shown here is derived from an EMBL/GenBank/DDBJ whole genome shotgun (WGS) entry which is preliminary data.</text>
</comment>
<accession>A0ABV0T2P4</accession>